<keyword evidence="3" id="KW-1185">Reference proteome</keyword>
<gene>
    <name evidence="2" type="ORF">CR513_39368</name>
</gene>
<feature type="non-terminal residue" evidence="2">
    <location>
        <position position="1"/>
    </location>
</feature>
<accession>A0A371FP73</accession>
<evidence type="ECO:0000256" key="1">
    <source>
        <dbReference type="SAM" id="MobiDB-lite"/>
    </source>
</evidence>
<organism evidence="2 3">
    <name type="scientific">Mucuna pruriens</name>
    <name type="common">Velvet bean</name>
    <name type="synonym">Dolichos pruriens</name>
    <dbReference type="NCBI Taxonomy" id="157652"/>
    <lineage>
        <taxon>Eukaryota</taxon>
        <taxon>Viridiplantae</taxon>
        <taxon>Streptophyta</taxon>
        <taxon>Embryophyta</taxon>
        <taxon>Tracheophyta</taxon>
        <taxon>Spermatophyta</taxon>
        <taxon>Magnoliopsida</taxon>
        <taxon>eudicotyledons</taxon>
        <taxon>Gunneridae</taxon>
        <taxon>Pentapetalae</taxon>
        <taxon>rosids</taxon>
        <taxon>fabids</taxon>
        <taxon>Fabales</taxon>
        <taxon>Fabaceae</taxon>
        <taxon>Papilionoideae</taxon>
        <taxon>50 kb inversion clade</taxon>
        <taxon>NPAAA clade</taxon>
        <taxon>indigoferoid/millettioid clade</taxon>
        <taxon>Phaseoleae</taxon>
        <taxon>Mucuna</taxon>
    </lineage>
</organism>
<comment type="caution">
    <text evidence="2">The sequence shown here is derived from an EMBL/GenBank/DDBJ whole genome shotgun (WGS) entry which is preliminary data.</text>
</comment>
<protein>
    <submittedName>
        <fullName evidence="2">Uncharacterized protein</fullName>
    </submittedName>
</protein>
<name>A0A371FP73_MUCPR</name>
<reference evidence="2" key="1">
    <citation type="submission" date="2018-05" db="EMBL/GenBank/DDBJ databases">
        <title>Draft genome of Mucuna pruriens seed.</title>
        <authorList>
            <person name="Nnadi N.E."/>
            <person name="Vos R."/>
            <person name="Hasami M.H."/>
            <person name="Devisetty U.K."/>
            <person name="Aguiy J.C."/>
        </authorList>
    </citation>
    <scope>NUCLEOTIDE SEQUENCE [LARGE SCALE GENOMIC DNA]</scope>
    <source>
        <strain evidence="2">JCA_2017</strain>
    </source>
</reference>
<sequence>MDTLDDSSKGNMRGRLKEETALDYEGTVPHQDDPMLLSIVYKVERVLIDQESLANVLYWTTFQKLGLLELDLEECP</sequence>
<evidence type="ECO:0000313" key="3">
    <source>
        <dbReference type="Proteomes" id="UP000257109"/>
    </source>
</evidence>
<dbReference type="Proteomes" id="UP000257109">
    <property type="component" value="Unassembled WGS sequence"/>
</dbReference>
<dbReference type="OrthoDB" id="1937476at2759"/>
<evidence type="ECO:0000313" key="2">
    <source>
        <dbReference type="EMBL" id="RDX80116.1"/>
    </source>
</evidence>
<dbReference type="EMBL" id="QJKJ01008319">
    <property type="protein sequence ID" value="RDX80116.1"/>
    <property type="molecule type" value="Genomic_DNA"/>
</dbReference>
<feature type="region of interest" description="Disordered" evidence="1">
    <location>
        <begin position="1"/>
        <end position="27"/>
    </location>
</feature>
<proteinExistence type="predicted"/>
<dbReference type="AlphaFoldDB" id="A0A371FP73"/>